<evidence type="ECO:0000313" key="1">
    <source>
        <dbReference type="EMBL" id="EWC91276.1"/>
    </source>
</evidence>
<organism evidence="1 2">
    <name type="scientific">Porphyromonas catoniae ATCC 51270</name>
    <dbReference type="NCBI Taxonomy" id="887901"/>
    <lineage>
        <taxon>Bacteria</taxon>
        <taxon>Pseudomonadati</taxon>
        <taxon>Bacteroidota</taxon>
        <taxon>Bacteroidia</taxon>
        <taxon>Bacteroidales</taxon>
        <taxon>Porphyromonadaceae</taxon>
        <taxon>Porphyromonas</taxon>
    </lineage>
</organism>
<dbReference type="AlphaFoldDB" id="Z4WNY2"/>
<dbReference type="Proteomes" id="UP000023482">
    <property type="component" value="Unassembled WGS sequence"/>
</dbReference>
<gene>
    <name evidence="1" type="ORF">HMPREF0636_0128</name>
</gene>
<name>Z4WNY2_9PORP</name>
<reference evidence="1 2" key="1">
    <citation type="submission" date="2014-01" db="EMBL/GenBank/DDBJ databases">
        <authorList>
            <person name="Durkin A.S."/>
            <person name="McCorrison J."/>
            <person name="Torralba M."/>
            <person name="Gillis M."/>
            <person name="Haft D.H."/>
            <person name="Methe B."/>
            <person name="Sutton G."/>
            <person name="Nelson K.E."/>
        </authorList>
    </citation>
    <scope>NUCLEOTIDE SEQUENCE [LARGE SCALE GENOMIC DNA]</scope>
    <source>
        <strain evidence="1 2">ATCC 51270</strain>
    </source>
</reference>
<comment type="caution">
    <text evidence="1">The sequence shown here is derived from an EMBL/GenBank/DDBJ whole genome shotgun (WGS) entry which is preliminary data.</text>
</comment>
<protein>
    <submittedName>
        <fullName evidence="1">Uncharacterized protein</fullName>
    </submittedName>
</protein>
<keyword evidence="2" id="KW-1185">Reference proteome</keyword>
<sequence length="37" mass="4352">MYGRHSLYPSSTTLFIRPKSYFPTSERRMLVLCKIDG</sequence>
<accession>Z4WNY2</accession>
<dbReference type="EMBL" id="JDFF01000025">
    <property type="protein sequence ID" value="EWC91276.1"/>
    <property type="molecule type" value="Genomic_DNA"/>
</dbReference>
<dbReference type="PATRIC" id="fig|887901.3.peg.1644"/>
<proteinExistence type="predicted"/>
<evidence type="ECO:0000313" key="2">
    <source>
        <dbReference type="Proteomes" id="UP000023482"/>
    </source>
</evidence>